<accession>A0AAE4BSG4</accession>
<dbReference type="InterPro" id="IPR036249">
    <property type="entry name" value="Thioredoxin-like_sf"/>
</dbReference>
<dbReference type="PROSITE" id="PS51352">
    <property type="entry name" value="THIOREDOXIN_2"/>
    <property type="match status" value="1"/>
</dbReference>
<evidence type="ECO:0000256" key="1">
    <source>
        <dbReference type="ARBA" id="ARBA00023157"/>
    </source>
</evidence>
<proteinExistence type="predicted"/>
<organism evidence="4 5">
    <name type="scientific">Aureibacter tunicatorum</name>
    <dbReference type="NCBI Taxonomy" id="866807"/>
    <lineage>
        <taxon>Bacteria</taxon>
        <taxon>Pseudomonadati</taxon>
        <taxon>Bacteroidota</taxon>
        <taxon>Cytophagia</taxon>
        <taxon>Cytophagales</taxon>
        <taxon>Persicobacteraceae</taxon>
        <taxon>Aureibacter</taxon>
    </lineage>
</organism>
<evidence type="ECO:0000313" key="4">
    <source>
        <dbReference type="EMBL" id="MDR6239726.1"/>
    </source>
</evidence>
<dbReference type="Pfam" id="PF00085">
    <property type="entry name" value="Thioredoxin"/>
    <property type="match status" value="1"/>
</dbReference>
<dbReference type="Proteomes" id="UP001185092">
    <property type="component" value="Unassembled WGS sequence"/>
</dbReference>
<evidence type="ECO:0000256" key="2">
    <source>
        <dbReference type="ARBA" id="ARBA00023284"/>
    </source>
</evidence>
<reference evidence="4" key="1">
    <citation type="submission" date="2023-07" db="EMBL/GenBank/DDBJ databases">
        <title>Genomic Encyclopedia of Type Strains, Phase IV (KMG-IV): sequencing the most valuable type-strain genomes for metagenomic binning, comparative biology and taxonomic classification.</title>
        <authorList>
            <person name="Goeker M."/>
        </authorList>
    </citation>
    <scope>NUCLEOTIDE SEQUENCE</scope>
    <source>
        <strain evidence="4">DSM 26174</strain>
    </source>
</reference>
<dbReference type="RefSeq" id="WP_309939482.1">
    <property type="nucleotide sequence ID" value="NZ_AP025305.1"/>
</dbReference>
<dbReference type="EMBL" id="JAVDQD010000003">
    <property type="protein sequence ID" value="MDR6239726.1"/>
    <property type="molecule type" value="Genomic_DNA"/>
</dbReference>
<sequence>MAVIQATDSDFEQVLKDNDKVIVKFFAGWCGSCRLFAPKFKRLSNDDKYEGVSFIDINAEQNPESRKSAGVNNLPYFAIYKNGELIEGISSSKEDSVVELIEKLNS</sequence>
<dbReference type="GO" id="GO:0016853">
    <property type="term" value="F:isomerase activity"/>
    <property type="evidence" value="ECO:0007669"/>
    <property type="project" value="UniProtKB-KW"/>
</dbReference>
<evidence type="ECO:0000259" key="3">
    <source>
        <dbReference type="PROSITE" id="PS51352"/>
    </source>
</evidence>
<keyword evidence="5" id="KW-1185">Reference proteome</keyword>
<gene>
    <name evidence="4" type="ORF">HNQ88_002774</name>
</gene>
<dbReference type="SUPFAM" id="SSF52833">
    <property type="entry name" value="Thioredoxin-like"/>
    <property type="match status" value="1"/>
</dbReference>
<dbReference type="PROSITE" id="PS00194">
    <property type="entry name" value="THIOREDOXIN_1"/>
    <property type="match status" value="1"/>
</dbReference>
<dbReference type="PANTHER" id="PTHR46115">
    <property type="entry name" value="THIOREDOXIN-LIKE PROTEIN 1"/>
    <property type="match status" value="1"/>
</dbReference>
<comment type="caution">
    <text evidence="4">The sequence shown here is derived from an EMBL/GenBank/DDBJ whole genome shotgun (WGS) entry which is preliminary data.</text>
</comment>
<evidence type="ECO:0000313" key="5">
    <source>
        <dbReference type="Proteomes" id="UP001185092"/>
    </source>
</evidence>
<keyword evidence="1" id="KW-1015">Disulfide bond</keyword>
<keyword evidence="4" id="KW-0413">Isomerase</keyword>
<feature type="domain" description="Thioredoxin" evidence="3">
    <location>
        <begin position="1"/>
        <end position="106"/>
    </location>
</feature>
<dbReference type="Gene3D" id="3.40.30.10">
    <property type="entry name" value="Glutaredoxin"/>
    <property type="match status" value="1"/>
</dbReference>
<dbReference type="CDD" id="cd02947">
    <property type="entry name" value="TRX_family"/>
    <property type="match status" value="1"/>
</dbReference>
<dbReference type="InterPro" id="IPR013766">
    <property type="entry name" value="Thioredoxin_domain"/>
</dbReference>
<dbReference type="InterPro" id="IPR017937">
    <property type="entry name" value="Thioredoxin_CS"/>
</dbReference>
<dbReference type="AlphaFoldDB" id="A0AAE4BSG4"/>
<name>A0AAE4BSG4_9BACT</name>
<protein>
    <submittedName>
        <fullName evidence="4">Thiol-disulfide isomerase/thioredoxin</fullName>
    </submittedName>
</protein>
<keyword evidence="2" id="KW-0676">Redox-active center</keyword>